<comment type="caution">
    <text evidence="1">The sequence shown here is derived from an EMBL/GenBank/DDBJ whole genome shotgun (WGS) entry which is preliminary data.</text>
</comment>
<dbReference type="EMBL" id="SMCS01000001">
    <property type="protein sequence ID" value="TCV97709.1"/>
    <property type="molecule type" value="Genomic_DNA"/>
</dbReference>
<proteinExistence type="predicted"/>
<evidence type="ECO:0000313" key="1">
    <source>
        <dbReference type="EMBL" id="TCV97709.1"/>
    </source>
</evidence>
<reference evidence="1 2" key="1">
    <citation type="submission" date="2019-03" db="EMBL/GenBank/DDBJ databases">
        <title>Above-ground endophytic microbial communities from plants in different locations in the United States.</title>
        <authorList>
            <person name="Frank C."/>
        </authorList>
    </citation>
    <scope>NUCLEOTIDE SEQUENCE [LARGE SCALE GENOMIC DNA]</scope>
    <source>
        <strain evidence="1 2">LP_13_YM</strain>
    </source>
</reference>
<gene>
    <name evidence="1" type="ORF">EC912_101726</name>
</gene>
<sequence>MSATNWLTPNRHAVLANLAVRGVEQGVLTARNECIVGC</sequence>
<accession>A0A4V2W4Y6</accession>
<name>A0A4V2W4Y6_9GAMM</name>
<evidence type="ECO:0000313" key="2">
    <source>
        <dbReference type="Proteomes" id="UP000295645"/>
    </source>
</evidence>
<keyword evidence="2" id="KW-1185">Reference proteome</keyword>
<organism evidence="1 2">
    <name type="scientific">Luteibacter rhizovicinus</name>
    <dbReference type="NCBI Taxonomy" id="242606"/>
    <lineage>
        <taxon>Bacteria</taxon>
        <taxon>Pseudomonadati</taxon>
        <taxon>Pseudomonadota</taxon>
        <taxon>Gammaproteobacteria</taxon>
        <taxon>Lysobacterales</taxon>
        <taxon>Rhodanobacteraceae</taxon>
        <taxon>Luteibacter</taxon>
    </lineage>
</organism>
<protein>
    <submittedName>
        <fullName evidence="1">Uncharacterized protein</fullName>
    </submittedName>
</protein>
<dbReference type="AlphaFoldDB" id="A0A4V2W4Y6"/>
<dbReference type="Proteomes" id="UP000295645">
    <property type="component" value="Unassembled WGS sequence"/>
</dbReference>